<evidence type="ECO:0000313" key="3">
    <source>
        <dbReference type="Proteomes" id="UP001558652"/>
    </source>
</evidence>
<gene>
    <name evidence="2" type="ORF">AAG570_012824</name>
</gene>
<name>A0ABD0YF42_9HEMI</name>
<keyword evidence="3" id="KW-1185">Reference proteome</keyword>
<dbReference type="AlphaFoldDB" id="A0ABD0YF42"/>
<dbReference type="EMBL" id="JBFDAA010000008">
    <property type="protein sequence ID" value="KAL1129880.1"/>
    <property type="molecule type" value="Genomic_DNA"/>
</dbReference>
<accession>A0ABD0YF42</accession>
<organism evidence="2 3">
    <name type="scientific">Ranatra chinensis</name>
    <dbReference type="NCBI Taxonomy" id="642074"/>
    <lineage>
        <taxon>Eukaryota</taxon>
        <taxon>Metazoa</taxon>
        <taxon>Ecdysozoa</taxon>
        <taxon>Arthropoda</taxon>
        <taxon>Hexapoda</taxon>
        <taxon>Insecta</taxon>
        <taxon>Pterygota</taxon>
        <taxon>Neoptera</taxon>
        <taxon>Paraneoptera</taxon>
        <taxon>Hemiptera</taxon>
        <taxon>Heteroptera</taxon>
        <taxon>Panheteroptera</taxon>
        <taxon>Nepomorpha</taxon>
        <taxon>Nepidae</taxon>
        <taxon>Ranatrinae</taxon>
        <taxon>Ranatra</taxon>
    </lineage>
</organism>
<evidence type="ECO:0000256" key="1">
    <source>
        <dbReference type="SAM" id="MobiDB-lite"/>
    </source>
</evidence>
<feature type="compositionally biased region" description="Basic residues" evidence="1">
    <location>
        <begin position="1"/>
        <end position="12"/>
    </location>
</feature>
<reference evidence="2 3" key="1">
    <citation type="submission" date="2024-07" db="EMBL/GenBank/DDBJ databases">
        <title>Chromosome-level genome assembly of the water stick insect Ranatra chinensis (Heteroptera: Nepidae).</title>
        <authorList>
            <person name="Liu X."/>
        </authorList>
    </citation>
    <scope>NUCLEOTIDE SEQUENCE [LARGE SCALE GENOMIC DNA]</scope>
    <source>
        <strain evidence="2">Cailab_2021Rc</strain>
        <tissue evidence="2">Muscle</tissue>
    </source>
</reference>
<comment type="caution">
    <text evidence="2">The sequence shown here is derived from an EMBL/GenBank/DDBJ whole genome shotgun (WGS) entry which is preliminary data.</text>
</comment>
<dbReference type="Proteomes" id="UP001558652">
    <property type="component" value="Unassembled WGS sequence"/>
</dbReference>
<protein>
    <submittedName>
        <fullName evidence="2">Uncharacterized protein</fullName>
    </submittedName>
</protein>
<sequence length="226" mass="24945">MASKRRNMFHKNKMQETTEKDDQFDSKVDNLKLGVREKLVAMLKNNSGGASVDLQELFVNTKKGSCLQLPVSCCYNISIGSWVHQVVPGFRVSLHLAGDVRPLSKVSAKSGRCLECPFKRGGPFPRTKMDIKAIHKSSTFNTFTTSSTHKISAWFATLNMRTRKASIKASKSITLERQTGDNRKRLISFHKLAMDPGRGLAVQSDKLNDRTNLSSAVGGVSGLSRG</sequence>
<feature type="compositionally biased region" description="Basic and acidic residues" evidence="1">
    <location>
        <begin position="13"/>
        <end position="23"/>
    </location>
</feature>
<feature type="region of interest" description="Disordered" evidence="1">
    <location>
        <begin position="1"/>
        <end position="23"/>
    </location>
</feature>
<evidence type="ECO:0000313" key="2">
    <source>
        <dbReference type="EMBL" id="KAL1129880.1"/>
    </source>
</evidence>
<proteinExistence type="predicted"/>